<evidence type="ECO:0008006" key="3">
    <source>
        <dbReference type="Google" id="ProtNLM"/>
    </source>
</evidence>
<evidence type="ECO:0000313" key="2">
    <source>
        <dbReference type="Proteomes" id="UP001203004"/>
    </source>
</evidence>
<comment type="caution">
    <text evidence="1">The sequence shown here is derived from an EMBL/GenBank/DDBJ whole genome shotgun (WGS) entry which is preliminary data.</text>
</comment>
<gene>
    <name evidence="1" type="ORF">M3N64_06395</name>
</gene>
<dbReference type="RefSeq" id="WP_249099812.1">
    <property type="nucleotide sequence ID" value="NZ_JAMAST010000004.1"/>
</dbReference>
<sequence>MHEHTQFMNEKVKIDQILQRSYLIISIEENLSGTFVTVQPQGEQESPPGTVHLVTADGRRYLTSRLFERKRVHAQKSENTAR</sequence>
<reference evidence="1 2" key="1">
    <citation type="submission" date="2022-05" db="EMBL/GenBank/DDBJ databases">
        <title>Sporolactobacillus sp nov CPB3-1, isolated from tree bark (Mangifera indica L.).</title>
        <authorList>
            <person name="Phuengjayaem S."/>
            <person name="Tanasupawat S."/>
        </authorList>
    </citation>
    <scope>NUCLEOTIDE SEQUENCE [LARGE SCALE GENOMIC DNA]</scope>
    <source>
        <strain evidence="1 2">CPB3-1</strain>
    </source>
</reference>
<proteinExistence type="predicted"/>
<organism evidence="1 2">
    <name type="scientific">Sporolactobacillus mangiferae</name>
    <dbReference type="NCBI Taxonomy" id="2940498"/>
    <lineage>
        <taxon>Bacteria</taxon>
        <taxon>Bacillati</taxon>
        <taxon>Bacillota</taxon>
        <taxon>Bacilli</taxon>
        <taxon>Bacillales</taxon>
        <taxon>Sporolactobacillaceae</taxon>
        <taxon>Sporolactobacillus</taxon>
    </lineage>
</organism>
<name>A0ABT0M9M9_9BACL</name>
<dbReference type="EMBL" id="JAMAST010000004">
    <property type="protein sequence ID" value="MCL1631578.1"/>
    <property type="molecule type" value="Genomic_DNA"/>
</dbReference>
<accession>A0ABT0M9M9</accession>
<dbReference type="Proteomes" id="UP001203004">
    <property type="component" value="Unassembled WGS sequence"/>
</dbReference>
<evidence type="ECO:0000313" key="1">
    <source>
        <dbReference type="EMBL" id="MCL1631578.1"/>
    </source>
</evidence>
<protein>
    <recommendedName>
        <fullName evidence="3">DUF3006 domain-containing protein</fullName>
    </recommendedName>
</protein>
<keyword evidence="2" id="KW-1185">Reference proteome</keyword>